<sequence length="91" mass="9956">MSYAYSDRVETQWACNKRRSELKFATEMSQPISGRVCEDILPPLLPEVATFECRLESSEGDLGLSGPPSGQGASDGAQTHDRRVPADLRAD</sequence>
<dbReference type="EMBL" id="BLXT01003823">
    <property type="protein sequence ID" value="GFO06897.1"/>
    <property type="molecule type" value="Genomic_DNA"/>
</dbReference>
<reference evidence="2 3" key="1">
    <citation type="journal article" date="2021" name="Elife">
        <title>Chloroplast acquisition without the gene transfer in kleptoplastic sea slugs, Plakobranchus ocellatus.</title>
        <authorList>
            <person name="Maeda T."/>
            <person name="Takahashi S."/>
            <person name="Yoshida T."/>
            <person name="Shimamura S."/>
            <person name="Takaki Y."/>
            <person name="Nagai Y."/>
            <person name="Toyoda A."/>
            <person name="Suzuki Y."/>
            <person name="Arimoto A."/>
            <person name="Ishii H."/>
            <person name="Satoh N."/>
            <person name="Nishiyama T."/>
            <person name="Hasebe M."/>
            <person name="Maruyama T."/>
            <person name="Minagawa J."/>
            <person name="Obokata J."/>
            <person name="Shigenobu S."/>
        </authorList>
    </citation>
    <scope>NUCLEOTIDE SEQUENCE [LARGE SCALE GENOMIC DNA]</scope>
</reference>
<keyword evidence="3" id="KW-1185">Reference proteome</keyword>
<dbReference type="Proteomes" id="UP000735302">
    <property type="component" value="Unassembled WGS sequence"/>
</dbReference>
<gene>
    <name evidence="2" type="ORF">PoB_003340200</name>
</gene>
<proteinExistence type="predicted"/>
<organism evidence="2 3">
    <name type="scientific">Plakobranchus ocellatus</name>
    <dbReference type="NCBI Taxonomy" id="259542"/>
    <lineage>
        <taxon>Eukaryota</taxon>
        <taxon>Metazoa</taxon>
        <taxon>Spiralia</taxon>
        <taxon>Lophotrochozoa</taxon>
        <taxon>Mollusca</taxon>
        <taxon>Gastropoda</taxon>
        <taxon>Heterobranchia</taxon>
        <taxon>Euthyneura</taxon>
        <taxon>Panpulmonata</taxon>
        <taxon>Sacoglossa</taxon>
        <taxon>Placobranchoidea</taxon>
        <taxon>Plakobranchidae</taxon>
        <taxon>Plakobranchus</taxon>
    </lineage>
</organism>
<accession>A0AAV4AJ26</accession>
<evidence type="ECO:0000313" key="2">
    <source>
        <dbReference type="EMBL" id="GFO06897.1"/>
    </source>
</evidence>
<evidence type="ECO:0000313" key="3">
    <source>
        <dbReference type="Proteomes" id="UP000735302"/>
    </source>
</evidence>
<name>A0AAV4AJ26_9GAST</name>
<evidence type="ECO:0000256" key="1">
    <source>
        <dbReference type="SAM" id="MobiDB-lite"/>
    </source>
</evidence>
<dbReference type="AlphaFoldDB" id="A0AAV4AJ26"/>
<feature type="compositionally biased region" description="Basic and acidic residues" evidence="1">
    <location>
        <begin position="78"/>
        <end position="91"/>
    </location>
</feature>
<protein>
    <submittedName>
        <fullName evidence="2">Uncharacterized protein</fullName>
    </submittedName>
</protein>
<feature type="region of interest" description="Disordered" evidence="1">
    <location>
        <begin position="58"/>
        <end position="91"/>
    </location>
</feature>
<comment type="caution">
    <text evidence="2">The sequence shown here is derived from an EMBL/GenBank/DDBJ whole genome shotgun (WGS) entry which is preliminary data.</text>
</comment>